<evidence type="ECO:0000256" key="1">
    <source>
        <dbReference type="SAM" id="MobiDB-lite"/>
    </source>
</evidence>
<protein>
    <recommendedName>
        <fullName evidence="2">IRS-type PTB domain-containing protein</fullName>
    </recommendedName>
</protein>
<dbReference type="InterPro" id="IPR000048">
    <property type="entry name" value="IQ_motif_EF-hand-BS"/>
</dbReference>
<dbReference type="InterPro" id="IPR011993">
    <property type="entry name" value="PH-like_dom_sf"/>
</dbReference>
<name>A0A9W7L181_9STRA</name>
<evidence type="ECO:0000313" key="4">
    <source>
        <dbReference type="Proteomes" id="UP001165065"/>
    </source>
</evidence>
<evidence type="ECO:0000259" key="2">
    <source>
        <dbReference type="Pfam" id="PF02174"/>
    </source>
</evidence>
<comment type="caution">
    <text evidence="3">The sequence shown here is derived from an EMBL/GenBank/DDBJ whole genome shotgun (WGS) entry which is preliminary data.</text>
</comment>
<feature type="domain" description="IRS-type PTB" evidence="2">
    <location>
        <begin position="357"/>
        <end position="432"/>
    </location>
</feature>
<keyword evidence="4" id="KW-1185">Reference proteome</keyword>
<feature type="compositionally biased region" description="Acidic residues" evidence="1">
    <location>
        <begin position="464"/>
        <end position="487"/>
    </location>
</feature>
<dbReference type="Proteomes" id="UP001165065">
    <property type="component" value="Unassembled WGS sequence"/>
</dbReference>
<sequence length="672" mass="77289">MHLNNHALTGKVNFLGGVDKDKVEQITVHFVNSSDISRYTPMDGTFVDELTVNVDLETTSKILIPRILKSLEMPSICRDIFSLYVYWDDLPPRPLGPNELVLPALVWQNPLKRSQKLLKSVAAKSTKGGVGGRVAAPTSKYGVNQMVNFRRTLSKGGSMGGGGGRNYEELRDDYNAEVGDKWDDDGDDDEEDENRQVKLVFKLRLFVNRVIDSIDSCGTSRQIGDYHSNFKSLLCLQVEKYLSTEKWVLQEGEEDIEDKLLQLIGMALGVKFGGVNYLSEEVGVEECVRWAREVYGRLYFKKVGKEMADGTVKAYWRSAEQILRPDQTYDESYLELSRRLLGCYFGCELFEVRVDSNVGRDITLGINETGLLFFDRESKVLQEYYPFEYICTWGHVVQNYFYFNNAASKGTEEIKLYTKEASYISGLLREYAVVILNVQEDRYKPVGHMRAKRKADEFEGIREDIDEAGEGGSDADTDSDAEPDTETEAASRIQAWIRSYLIRSRFRRICAVLVIQSFGRVIVAKRVWKKQKEEERALKAEMNRILEWKKAEEERVRAEEEKERERVRAEEERERAEKRKRAREEEEKKWKEEERVREEREKEGEAAVFIQKTFRGGKLRSQILKMEEDIRVEEAAVTIQSRFRGGKLRTQIMLMADDIEEEGGEGGGDEGN</sequence>
<evidence type="ECO:0000313" key="3">
    <source>
        <dbReference type="EMBL" id="GMI21118.1"/>
    </source>
</evidence>
<proteinExistence type="predicted"/>
<feature type="region of interest" description="Disordered" evidence="1">
    <location>
        <begin position="463"/>
        <end position="488"/>
    </location>
</feature>
<dbReference type="SMART" id="SM00015">
    <property type="entry name" value="IQ"/>
    <property type="match status" value="3"/>
</dbReference>
<dbReference type="Gene3D" id="2.30.29.30">
    <property type="entry name" value="Pleckstrin-homology domain (PH domain)/Phosphotyrosine-binding domain (PTB)"/>
    <property type="match status" value="1"/>
</dbReference>
<dbReference type="OrthoDB" id="207371at2759"/>
<dbReference type="InterPro" id="IPR002404">
    <property type="entry name" value="IRS_PTB"/>
</dbReference>
<dbReference type="AlphaFoldDB" id="A0A9W7L181"/>
<reference evidence="4" key="1">
    <citation type="journal article" date="2023" name="Commun. Biol.">
        <title>Genome analysis of Parmales, the sister group of diatoms, reveals the evolutionary specialization of diatoms from phago-mixotrophs to photoautotrophs.</title>
        <authorList>
            <person name="Ban H."/>
            <person name="Sato S."/>
            <person name="Yoshikawa S."/>
            <person name="Yamada K."/>
            <person name="Nakamura Y."/>
            <person name="Ichinomiya M."/>
            <person name="Sato N."/>
            <person name="Blanc-Mathieu R."/>
            <person name="Endo H."/>
            <person name="Kuwata A."/>
            <person name="Ogata H."/>
        </authorList>
    </citation>
    <scope>NUCLEOTIDE SEQUENCE [LARGE SCALE GENOMIC DNA]</scope>
</reference>
<feature type="region of interest" description="Disordered" evidence="1">
    <location>
        <begin position="559"/>
        <end position="599"/>
    </location>
</feature>
<dbReference type="SUPFAM" id="SSF50729">
    <property type="entry name" value="PH domain-like"/>
    <property type="match status" value="1"/>
</dbReference>
<dbReference type="PROSITE" id="PS50096">
    <property type="entry name" value="IQ"/>
    <property type="match status" value="3"/>
</dbReference>
<gene>
    <name evidence="3" type="ORF">TrCOL_g4518</name>
</gene>
<dbReference type="EMBL" id="BRYA01000526">
    <property type="protein sequence ID" value="GMI21118.1"/>
    <property type="molecule type" value="Genomic_DNA"/>
</dbReference>
<organism evidence="3 4">
    <name type="scientific">Triparma columacea</name>
    <dbReference type="NCBI Taxonomy" id="722753"/>
    <lineage>
        <taxon>Eukaryota</taxon>
        <taxon>Sar</taxon>
        <taxon>Stramenopiles</taxon>
        <taxon>Ochrophyta</taxon>
        <taxon>Bolidophyceae</taxon>
        <taxon>Parmales</taxon>
        <taxon>Triparmaceae</taxon>
        <taxon>Triparma</taxon>
    </lineage>
</organism>
<dbReference type="Pfam" id="PF02174">
    <property type="entry name" value="IRS"/>
    <property type="match status" value="1"/>
</dbReference>
<dbReference type="Pfam" id="PF00612">
    <property type="entry name" value="IQ"/>
    <property type="match status" value="2"/>
</dbReference>
<dbReference type="Gene3D" id="1.20.5.190">
    <property type="match status" value="2"/>
</dbReference>
<accession>A0A9W7L181</accession>